<organism evidence="1 2">
    <name type="scientific">Robinsoniella peoriensis</name>
    <dbReference type="NCBI Taxonomy" id="180332"/>
    <lineage>
        <taxon>Bacteria</taxon>
        <taxon>Bacillati</taxon>
        <taxon>Bacillota</taxon>
        <taxon>Clostridia</taxon>
        <taxon>Lachnospirales</taxon>
        <taxon>Lachnospiraceae</taxon>
        <taxon>Robinsoniella</taxon>
    </lineage>
</organism>
<evidence type="ECO:0000313" key="2">
    <source>
        <dbReference type="Proteomes" id="UP000306509"/>
    </source>
</evidence>
<dbReference type="Proteomes" id="UP000306509">
    <property type="component" value="Unassembled WGS sequence"/>
</dbReference>
<dbReference type="EMBL" id="QGQD01000066">
    <property type="protein sequence ID" value="TLC99788.1"/>
    <property type="molecule type" value="Genomic_DNA"/>
</dbReference>
<name>A0A4U8Q5R0_9FIRM</name>
<sequence length="134" mass="14913">MLMSILIPVFIGIIYLGFFLHDKALLEGAALETALYASLHNVDNKNNNEVEARAGALVKDRLLGTRKLKSSVSMGKENITVNYSGRFPVPGFVVSYFMGNELRIGVNKEYTLKRPGDTIRKVKGLQRLLDKGEK</sequence>
<comment type="caution">
    <text evidence="1">The sequence shown here is derived from an EMBL/GenBank/DDBJ whole genome shotgun (WGS) entry which is preliminary data.</text>
</comment>
<accession>A0A4U8Q5R0</accession>
<dbReference type="AlphaFoldDB" id="A0A4U8Q5R0"/>
<dbReference type="STRING" id="180332.GCA_000797495_01178"/>
<reference evidence="1 2" key="1">
    <citation type="journal article" date="2019" name="Anaerobe">
        <title>Detection of Robinsoniella peoriensis in multiple bone samples of a trauma patient.</title>
        <authorList>
            <person name="Schrottner P."/>
            <person name="Hartwich K."/>
            <person name="Bunk B."/>
            <person name="Schober I."/>
            <person name="Helbig S."/>
            <person name="Rudolph W.W."/>
            <person name="Gunzer F."/>
        </authorList>
    </citation>
    <scope>NUCLEOTIDE SEQUENCE [LARGE SCALE GENOMIC DNA]</scope>
    <source>
        <strain evidence="1 2">DSM 106044</strain>
    </source>
</reference>
<evidence type="ECO:0008006" key="3">
    <source>
        <dbReference type="Google" id="ProtNLM"/>
    </source>
</evidence>
<evidence type="ECO:0000313" key="1">
    <source>
        <dbReference type="EMBL" id="TLC99788.1"/>
    </source>
</evidence>
<proteinExistence type="predicted"/>
<gene>
    <name evidence="1" type="ORF">DSM106044_03429</name>
</gene>
<protein>
    <recommendedName>
        <fullName evidence="3">TadE-like protein</fullName>
    </recommendedName>
</protein>
<keyword evidence="2" id="KW-1185">Reference proteome</keyword>